<accession>A0A1F4W326</accession>
<dbReference type="AlphaFoldDB" id="A0A1F4W326"/>
<gene>
    <name evidence="1" type="ORF">A2264_02610</name>
</gene>
<name>A0A1F4W326_UNCKA</name>
<dbReference type="Proteomes" id="UP000176614">
    <property type="component" value="Unassembled WGS sequence"/>
</dbReference>
<organism evidence="1 2">
    <name type="scientific">candidate division WWE3 bacterium RIFOXYA2_FULL_46_9</name>
    <dbReference type="NCBI Taxonomy" id="1802636"/>
    <lineage>
        <taxon>Bacteria</taxon>
        <taxon>Katanobacteria</taxon>
    </lineage>
</organism>
<comment type="caution">
    <text evidence="1">The sequence shown here is derived from an EMBL/GenBank/DDBJ whole genome shotgun (WGS) entry which is preliminary data.</text>
</comment>
<protein>
    <submittedName>
        <fullName evidence="1">Uncharacterized protein</fullName>
    </submittedName>
</protein>
<evidence type="ECO:0000313" key="1">
    <source>
        <dbReference type="EMBL" id="OGC63765.1"/>
    </source>
</evidence>
<reference evidence="1 2" key="1">
    <citation type="journal article" date="2016" name="Nat. Commun.">
        <title>Thousands of microbial genomes shed light on interconnected biogeochemical processes in an aquifer system.</title>
        <authorList>
            <person name="Anantharaman K."/>
            <person name="Brown C.T."/>
            <person name="Hug L.A."/>
            <person name="Sharon I."/>
            <person name="Castelle C.J."/>
            <person name="Probst A.J."/>
            <person name="Thomas B.C."/>
            <person name="Singh A."/>
            <person name="Wilkins M.J."/>
            <person name="Karaoz U."/>
            <person name="Brodie E.L."/>
            <person name="Williams K.H."/>
            <person name="Hubbard S.S."/>
            <person name="Banfield J.F."/>
        </authorList>
    </citation>
    <scope>NUCLEOTIDE SEQUENCE [LARGE SCALE GENOMIC DNA]</scope>
</reference>
<sequence>MGWQSFKVHHEADCEIRGYVSIESETLAVVMLSPNLETAEMDSGVPIRKLAQAASDFAFDLVSQETGVATAYLRVEKIDGNSISIVTKCEAKFPLAQTIN</sequence>
<evidence type="ECO:0000313" key="2">
    <source>
        <dbReference type="Proteomes" id="UP000176614"/>
    </source>
</evidence>
<proteinExistence type="predicted"/>
<dbReference type="EMBL" id="MEVT01000003">
    <property type="protein sequence ID" value="OGC63765.1"/>
    <property type="molecule type" value="Genomic_DNA"/>
</dbReference>